<reference evidence="16" key="1">
    <citation type="journal article" date="2015" name="Genome Announc.">
        <title>Draft genome sequence of Talaromyces cellulolyticus strain Y-94, a source of lignocellulosic biomass-degrading enzymes.</title>
        <authorList>
            <person name="Fujii T."/>
            <person name="Koike H."/>
            <person name="Sawayama S."/>
            <person name="Yano S."/>
            <person name="Inoue H."/>
        </authorList>
    </citation>
    <scope>NUCLEOTIDE SEQUENCE [LARGE SCALE GENOMIC DNA]</scope>
    <source>
        <strain evidence="16">Y-94</strain>
    </source>
</reference>
<dbReference type="SUPFAM" id="SSF51445">
    <property type="entry name" value="(Trans)glycosidases"/>
    <property type="match status" value="1"/>
</dbReference>
<comment type="pathway">
    <text evidence="2">Glycan metabolism; N-glycan degradation.</text>
</comment>
<accession>A0A6V8H864</accession>
<dbReference type="Pfam" id="PF17786">
    <property type="entry name" value="Mannosidase_ig"/>
    <property type="match status" value="1"/>
</dbReference>
<keyword evidence="5" id="KW-0119">Carbohydrate metabolism</keyword>
<keyword evidence="16" id="KW-1185">Reference proteome</keyword>
<evidence type="ECO:0000256" key="9">
    <source>
        <dbReference type="ARBA" id="ARBA00041069"/>
    </source>
</evidence>
<dbReference type="SUPFAM" id="SSF49785">
    <property type="entry name" value="Galactose-binding domain-like"/>
    <property type="match status" value="1"/>
</dbReference>
<dbReference type="InterPro" id="IPR017853">
    <property type="entry name" value="GH"/>
</dbReference>
<feature type="domain" description="Beta-mannosidase-like galactose-binding" evidence="14">
    <location>
        <begin position="145"/>
        <end position="316"/>
    </location>
</feature>
<feature type="region of interest" description="Disordered" evidence="11">
    <location>
        <begin position="87"/>
        <end position="107"/>
    </location>
</feature>
<sequence>MLDDTKADDTVFDDWFVVSSSHQIAKEWWIMSDGWPTASTGHSNRSRGPADWPATQQATLFPRVEKPPKRASAVRVGILTGQLVSGSQASNPAIRPAGRGRYKKGDTEGQGLSLLSLPSKRFIRFRVREQKMPAITQSTKLESGWKFKRSDEGDDTWAPVASVPSVVQLDLIANGRIQDPFIDRREIDVEWVGEHAWTYATTFPTPAADGGKIYLLFEGLDTFAVVKLNGKVILESENMFLSHRVDISGVVKPSGDNVLSIDFDSALLRGREIEKKHPEYRFIAHNGEASRVGVRKAQYHWGWDWGPILMTCGPWRPVHLQVCEAYVKETKITYDLGKDLTTAKGTVQLEFEGEVEEVRVVMTLDGTEVFRGSQATKSSLAKIEFELDQPKLWYPSGYGKQPLYDIATELVKNGMVIDQQSRKTGFRKIELVRNDDKAGQSFYFKVNNIDVFCGGSCWIPADNFLPSITPDKYRRWLQTMIEGNQIMTRVWGGGIYEDDVFYATCDELGILVWQDFMFGCGNYPTWPELLDSIREEARQNIRRLRDHPSIAIYAGNNEDYQIQEHYKLDYDYDNKDAESWLGGSFPARYIYEHLLPTVCAEEDPSIAYWPSSPFSNGKHTSDQTCGDIHQWNVWHGSQKKYQEYPVIGGRFNSEFGIACLPNLPTIKYFVTKESEMYPQSRTLDFHNKADGHERRIATYVVENFRIDPTLEGHIFLTQLAQSEAMAFAYRGWRRQWGQDRYCGGALVWQLDDCWPCSSWAIVDYFYRKKPGFYTIKRALQPLAIGVQREHDDWSVCHARTPKTSTYSAWVVSSLTVDARTDVELRFVSIETGKDIATPVVRKDCLITANGTTEITSGVISNVDQEPHVVAARLFQKGEVISRDVDWPQPLKYLSFEDRGVKLEVKEGQYNVSASKPTKCFVVEEQDDIILSDNGIDLIPGETQVIQATGTGQLLQTPAFRYLGSQ</sequence>
<dbReference type="Gene3D" id="2.60.120.260">
    <property type="entry name" value="Galactose-binding domain-like"/>
    <property type="match status" value="1"/>
</dbReference>
<evidence type="ECO:0000256" key="11">
    <source>
        <dbReference type="SAM" id="MobiDB-lite"/>
    </source>
</evidence>
<evidence type="ECO:0000256" key="10">
    <source>
        <dbReference type="ARBA" id="ARBA00041614"/>
    </source>
</evidence>
<evidence type="ECO:0000259" key="12">
    <source>
        <dbReference type="Pfam" id="PF00703"/>
    </source>
</evidence>
<dbReference type="EMBL" id="DF933820">
    <property type="protein sequence ID" value="GAM37552.1"/>
    <property type="molecule type" value="Genomic_DNA"/>
</dbReference>
<protein>
    <recommendedName>
        <fullName evidence="9">Beta-mannosidase B</fullName>
        <ecNumber evidence="3">3.2.1.25</ecNumber>
    </recommendedName>
    <alternativeName>
        <fullName evidence="10">Mannanase B</fullName>
    </alternativeName>
</protein>
<keyword evidence="6" id="KW-0326">Glycosidase</keyword>
<name>A0A6V8H864_TALPI</name>
<dbReference type="Pfam" id="PF22666">
    <property type="entry name" value="Glyco_hydro_2_N2"/>
    <property type="match status" value="1"/>
</dbReference>
<dbReference type="UniPathway" id="UPA00280"/>
<dbReference type="FunFam" id="3.20.20.80:FF:000050">
    <property type="entry name" value="Beta-mannosidase B"/>
    <property type="match status" value="1"/>
</dbReference>
<evidence type="ECO:0000256" key="7">
    <source>
        <dbReference type="ARBA" id="ARBA00023326"/>
    </source>
</evidence>
<proteinExistence type="inferred from homology"/>
<dbReference type="GO" id="GO:0000272">
    <property type="term" value="P:polysaccharide catabolic process"/>
    <property type="evidence" value="ECO:0007669"/>
    <property type="project" value="UniProtKB-KW"/>
</dbReference>
<feature type="domain" description="Mannosidase Ig/CBM-like" evidence="13">
    <location>
        <begin position="805"/>
        <end position="892"/>
    </location>
</feature>
<dbReference type="SUPFAM" id="SSF49303">
    <property type="entry name" value="beta-Galactosidase/glucuronidase domain"/>
    <property type="match status" value="2"/>
</dbReference>
<keyword evidence="7" id="KW-0624">Polysaccharide degradation</keyword>
<dbReference type="InterPro" id="IPR036156">
    <property type="entry name" value="Beta-gal/glucu_dom_sf"/>
</dbReference>
<dbReference type="InterPro" id="IPR054593">
    <property type="entry name" value="Beta-mannosidase-like_N2"/>
</dbReference>
<comment type="catalytic activity">
    <reaction evidence="1">
        <text>Hydrolysis of terminal, non-reducing beta-D-mannose residues in beta-D-mannosides.</text>
        <dbReference type="EC" id="3.2.1.25"/>
    </reaction>
</comment>
<evidence type="ECO:0000313" key="15">
    <source>
        <dbReference type="EMBL" id="GAM37552.1"/>
    </source>
</evidence>
<organism evidence="15 16">
    <name type="scientific">Talaromyces pinophilus</name>
    <name type="common">Penicillium pinophilum</name>
    <dbReference type="NCBI Taxonomy" id="128442"/>
    <lineage>
        <taxon>Eukaryota</taxon>
        <taxon>Fungi</taxon>
        <taxon>Dikarya</taxon>
        <taxon>Ascomycota</taxon>
        <taxon>Pezizomycotina</taxon>
        <taxon>Eurotiomycetes</taxon>
        <taxon>Eurotiomycetidae</taxon>
        <taxon>Eurotiales</taxon>
        <taxon>Trichocomaceae</taxon>
        <taxon>Talaromyces</taxon>
        <taxon>Talaromyces sect. Talaromyces</taxon>
    </lineage>
</organism>
<feature type="domain" description="Glycoside hydrolase family 2 immunoglobulin-like beta-sandwich" evidence="12">
    <location>
        <begin position="325"/>
        <end position="427"/>
    </location>
</feature>
<evidence type="ECO:0000256" key="8">
    <source>
        <dbReference type="ARBA" id="ARBA00038429"/>
    </source>
</evidence>
<evidence type="ECO:0000256" key="6">
    <source>
        <dbReference type="ARBA" id="ARBA00023295"/>
    </source>
</evidence>
<dbReference type="InterPro" id="IPR013783">
    <property type="entry name" value="Ig-like_fold"/>
</dbReference>
<dbReference type="Gene3D" id="2.60.40.10">
    <property type="entry name" value="Immunoglobulins"/>
    <property type="match status" value="1"/>
</dbReference>
<comment type="similarity">
    <text evidence="8">Belongs to the glycosyl hydrolase 2 family. Beta-mannosidase B subfamily.</text>
</comment>
<evidence type="ECO:0000259" key="14">
    <source>
        <dbReference type="Pfam" id="PF22666"/>
    </source>
</evidence>
<dbReference type="Pfam" id="PF00703">
    <property type="entry name" value="Glyco_hydro_2"/>
    <property type="match status" value="1"/>
</dbReference>
<evidence type="ECO:0000313" key="16">
    <source>
        <dbReference type="Proteomes" id="UP000053095"/>
    </source>
</evidence>
<dbReference type="Gene3D" id="3.20.20.80">
    <property type="entry name" value="Glycosidases"/>
    <property type="match status" value="1"/>
</dbReference>
<evidence type="ECO:0000256" key="3">
    <source>
        <dbReference type="ARBA" id="ARBA00012754"/>
    </source>
</evidence>
<dbReference type="InterPro" id="IPR050887">
    <property type="entry name" value="Beta-mannosidase_GH2"/>
</dbReference>
<dbReference type="FunFam" id="2.60.120.260:FF:000118">
    <property type="entry name" value="Beta-mannosidase B"/>
    <property type="match status" value="1"/>
</dbReference>
<evidence type="ECO:0000256" key="2">
    <source>
        <dbReference type="ARBA" id="ARBA00004740"/>
    </source>
</evidence>
<dbReference type="GO" id="GO:0006516">
    <property type="term" value="P:glycoprotein catabolic process"/>
    <property type="evidence" value="ECO:0007669"/>
    <property type="project" value="TreeGrafter"/>
</dbReference>
<dbReference type="PANTHER" id="PTHR43730">
    <property type="entry name" value="BETA-MANNOSIDASE"/>
    <property type="match status" value="1"/>
</dbReference>
<gene>
    <name evidence="15" type="ORF">TCE0_024f07565</name>
</gene>
<keyword evidence="4" id="KW-0378">Hydrolase</keyword>
<dbReference type="GO" id="GO:0004567">
    <property type="term" value="F:beta-mannosidase activity"/>
    <property type="evidence" value="ECO:0007669"/>
    <property type="project" value="UniProtKB-EC"/>
</dbReference>
<evidence type="ECO:0000256" key="1">
    <source>
        <dbReference type="ARBA" id="ARBA00000829"/>
    </source>
</evidence>
<evidence type="ECO:0000259" key="13">
    <source>
        <dbReference type="Pfam" id="PF17786"/>
    </source>
</evidence>
<dbReference type="InterPro" id="IPR006102">
    <property type="entry name" value="Ig-like_GH2"/>
</dbReference>
<dbReference type="AlphaFoldDB" id="A0A6V8H864"/>
<comment type="caution">
    <text evidence="15">The sequence shown here is derived from an EMBL/GenBank/DDBJ whole genome shotgun (WGS) entry which is preliminary data.</text>
</comment>
<dbReference type="EC" id="3.2.1.25" evidence="3"/>
<evidence type="ECO:0000256" key="5">
    <source>
        <dbReference type="ARBA" id="ARBA00023277"/>
    </source>
</evidence>
<dbReference type="InterPro" id="IPR008979">
    <property type="entry name" value="Galactose-bd-like_sf"/>
</dbReference>
<dbReference type="PANTHER" id="PTHR43730:SF1">
    <property type="entry name" value="BETA-MANNOSIDASE"/>
    <property type="match status" value="1"/>
</dbReference>
<dbReference type="InterPro" id="IPR041447">
    <property type="entry name" value="Mannosidase_ig"/>
</dbReference>
<evidence type="ECO:0000256" key="4">
    <source>
        <dbReference type="ARBA" id="ARBA00022801"/>
    </source>
</evidence>
<dbReference type="Proteomes" id="UP000053095">
    <property type="component" value="Unassembled WGS sequence"/>
</dbReference>